<name>A0A2B7XJJ9_9EURO</name>
<evidence type="ECO:0000256" key="1">
    <source>
        <dbReference type="SAM" id="MobiDB-lite"/>
    </source>
</evidence>
<gene>
    <name evidence="2" type="ORF">GX51_01000</name>
</gene>
<dbReference type="Proteomes" id="UP000224080">
    <property type="component" value="Unassembled WGS sequence"/>
</dbReference>
<comment type="caution">
    <text evidence="2">The sequence shown here is derived from an EMBL/GenBank/DDBJ whole genome shotgun (WGS) entry which is preliminary data.</text>
</comment>
<evidence type="ECO:0000313" key="2">
    <source>
        <dbReference type="EMBL" id="PGH08943.1"/>
    </source>
</evidence>
<protein>
    <submittedName>
        <fullName evidence="2">Uncharacterized protein</fullName>
    </submittedName>
</protein>
<feature type="compositionally biased region" description="Polar residues" evidence="1">
    <location>
        <begin position="139"/>
        <end position="148"/>
    </location>
</feature>
<dbReference type="EMBL" id="PDNC01000007">
    <property type="protein sequence ID" value="PGH08943.1"/>
    <property type="molecule type" value="Genomic_DNA"/>
</dbReference>
<dbReference type="AlphaFoldDB" id="A0A2B7XJJ9"/>
<reference evidence="2 3" key="1">
    <citation type="submission" date="2017-10" db="EMBL/GenBank/DDBJ databases">
        <title>Comparative genomics in systemic dimorphic fungi from Ajellomycetaceae.</title>
        <authorList>
            <person name="Munoz J.F."/>
            <person name="Mcewen J.G."/>
            <person name="Clay O.K."/>
            <person name="Cuomo C.A."/>
        </authorList>
    </citation>
    <scope>NUCLEOTIDE SEQUENCE [LARGE SCALE GENOMIC DNA]</scope>
    <source>
        <strain evidence="2 3">UAMH130</strain>
    </source>
</reference>
<feature type="region of interest" description="Disordered" evidence="1">
    <location>
        <begin position="1"/>
        <end position="24"/>
    </location>
</feature>
<accession>A0A2B7XJJ9</accession>
<organism evidence="2 3">
    <name type="scientific">Blastomyces parvus</name>
    <dbReference type="NCBI Taxonomy" id="2060905"/>
    <lineage>
        <taxon>Eukaryota</taxon>
        <taxon>Fungi</taxon>
        <taxon>Dikarya</taxon>
        <taxon>Ascomycota</taxon>
        <taxon>Pezizomycotina</taxon>
        <taxon>Eurotiomycetes</taxon>
        <taxon>Eurotiomycetidae</taxon>
        <taxon>Onygenales</taxon>
        <taxon>Ajellomycetaceae</taxon>
        <taxon>Blastomyces</taxon>
    </lineage>
</organism>
<feature type="compositionally biased region" description="Low complexity" evidence="1">
    <location>
        <begin position="162"/>
        <end position="171"/>
    </location>
</feature>
<dbReference type="OrthoDB" id="4184507at2759"/>
<evidence type="ECO:0000313" key="3">
    <source>
        <dbReference type="Proteomes" id="UP000224080"/>
    </source>
</evidence>
<keyword evidence="3" id="KW-1185">Reference proteome</keyword>
<proteinExistence type="predicted"/>
<feature type="region of interest" description="Disordered" evidence="1">
    <location>
        <begin position="138"/>
        <end position="234"/>
    </location>
</feature>
<sequence>MMSDYSPQEVRGSSQISSSEWDELPDRLEKLTLPSAESARLTRRDEYHLRAARHRNGPTEGALFAAHGVVNHQANGSVPFAAASMASTEVKKETTETRLLDGNPFGYTFALRSGFNDNSAQNAPAERRVDVSLIDPQLLGTSTDSTGSPKPRRGGVVRSTELHTVSTTTTTMPDEIPGTGSFQCTSSNDNTRSSSVFSTDTTSAYPTPSSDTPNHSSGSTSFSQHPAGHTTMEAGNPLLPAADLFIHQPLHQIPDITKFHVPAQTERFLASIEMLSTQARDSMFLLHRQHELAFTFYINIQSLERNMRMHQWQEFLDHMRFQCVNIRDGLVGALKNICWGFAEWMGLYKNELPCAVVLRAREALREASELKAAIDRFAYPTWQEMVAKEAAMEQPTDFSSLAIDQLFGDMVDVDGVMPNH</sequence>
<feature type="compositionally biased region" description="Polar residues" evidence="1">
    <location>
        <begin position="180"/>
        <end position="224"/>
    </location>
</feature>